<dbReference type="PANTHER" id="PTHR42760">
    <property type="entry name" value="SHORT-CHAIN DEHYDROGENASES/REDUCTASES FAMILY MEMBER"/>
    <property type="match status" value="1"/>
</dbReference>
<organism evidence="2 3">
    <name type="scientific">Kaustia mangrovi</name>
    <dbReference type="NCBI Taxonomy" id="2593653"/>
    <lineage>
        <taxon>Bacteria</taxon>
        <taxon>Pseudomonadati</taxon>
        <taxon>Pseudomonadota</taxon>
        <taxon>Alphaproteobacteria</taxon>
        <taxon>Hyphomicrobiales</taxon>
        <taxon>Parvibaculaceae</taxon>
        <taxon>Kaustia</taxon>
    </lineage>
</organism>
<proteinExistence type="inferred from homology"/>
<dbReference type="AlphaFoldDB" id="A0A7S8HCJ5"/>
<dbReference type="PRINTS" id="PR00081">
    <property type="entry name" value="GDHRDH"/>
</dbReference>
<dbReference type="InterPro" id="IPR002347">
    <property type="entry name" value="SDR_fam"/>
</dbReference>
<dbReference type="GO" id="GO:0016616">
    <property type="term" value="F:oxidoreductase activity, acting on the CH-OH group of donors, NAD or NADP as acceptor"/>
    <property type="evidence" value="ECO:0007669"/>
    <property type="project" value="TreeGrafter"/>
</dbReference>
<dbReference type="PRINTS" id="PR00080">
    <property type="entry name" value="SDRFAMILY"/>
</dbReference>
<evidence type="ECO:0000256" key="1">
    <source>
        <dbReference type="ARBA" id="ARBA00006484"/>
    </source>
</evidence>
<dbReference type="FunFam" id="3.40.50.720:FF:000084">
    <property type="entry name" value="Short-chain dehydrogenase reductase"/>
    <property type="match status" value="1"/>
</dbReference>
<dbReference type="RefSeq" id="WP_213161058.1">
    <property type="nucleotide sequence ID" value="NZ_CP058214.1"/>
</dbReference>
<dbReference type="InterPro" id="IPR020904">
    <property type="entry name" value="Sc_DH/Rdtase_CS"/>
</dbReference>
<evidence type="ECO:0000313" key="2">
    <source>
        <dbReference type="EMBL" id="QPC43696.1"/>
    </source>
</evidence>
<dbReference type="InterPro" id="IPR036291">
    <property type="entry name" value="NAD(P)-bd_dom_sf"/>
</dbReference>
<dbReference type="PROSITE" id="PS00061">
    <property type="entry name" value="ADH_SHORT"/>
    <property type="match status" value="1"/>
</dbReference>
<dbReference type="Gene3D" id="3.40.50.720">
    <property type="entry name" value="NAD(P)-binding Rossmann-like Domain"/>
    <property type="match status" value="1"/>
</dbReference>
<accession>A0A7S8HCJ5</accession>
<dbReference type="KEGG" id="kmn:HW532_13960"/>
<dbReference type="Proteomes" id="UP000593594">
    <property type="component" value="Chromosome"/>
</dbReference>
<protein>
    <submittedName>
        <fullName evidence="2">SDR family oxidoreductase</fullName>
    </submittedName>
</protein>
<name>A0A7S8HCJ5_9HYPH</name>
<gene>
    <name evidence="2" type="ORF">HW532_13960</name>
</gene>
<dbReference type="EMBL" id="CP058214">
    <property type="protein sequence ID" value="QPC43696.1"/>
    <property type="molecule type" value="Genomic_DNA"/>
</dbReference>
<dbReference type="PANTHER" id="PTHR42760:SF40">
    <property type="entry name" value="3-OXOACYL-[ACYL-CARRIER-PROTEIN] REDUCTASE, CHLOROPLASTIC"/>
    <property type="match status" value="1"/>
</dbReference>
<dbReference type="GO" id="GO:0030497">
    <property type="term" value="P:fatty acid elongation"/>
    <property type="evidence" value="ECO:0007669"/>
    <property type="project" value="TreeGrafter"/>
</dbReference>
<evidence type="ECO:0000313" key="3">
    <source>
        <dbReference type="Proteomes" id="UP000593594"/>
    </source>
</evidence>
<sequence length="256" mass="25872">MSSPSGLFDLGGRVALVTGGSSGIGRRMGEALARAGAAVVLLARREAELAGAAGAIEADGGKAAALARDLSDPAAMDMLAKEASAPFGAPDILVNAAGVNLREAPEAITPESWQRTLTLNLTIPFFLARACIAPMIAKGHGRIVNIASLQSVRAMPNGMAYGASKGGIAQLTRAMAEAWSAHGVTANAIAPGFFPTALTGPVFSDEATAAALADRTAMGRNGRLEDLDGIAVFLASEASAYVTGQVIHVDGGFTAK</sequence>
<keyword evidence="3" id="KW-1185">Reference proteome</keyword>
<comment type="similarity">
    <text evidence="1">Belongs to the short-chain dehydrogenases/reductases (SDR) family.</text>
</comment>
<dbReference type="Pfam" id="PF13561">
    <property type="entry name" value="adh_short_C2"/>
    <property type="match status" value="1"/>
</dbReference>
<dbReference type="SUPFAM" id="SSF51735">
    <property type="entry name" value="NAD(P)-binding Rossmann-fold domains"/>
    <property type="match status" value="1"/>
</dbReference>
<reference evidence="2 3" key="1">
    <citation type="submission" date="2020-06" db="EMBL/GenBank/DDBJ databases">
        <title>Genome sequence of 2 isolates from Red Sea Mangroves.</title>
        <authorList>
            <person name="Sefrji F."/>
            <person name="Michoud G."/>
            <person name="Merlino G."/>
            <person name="Daffonchio D."/>
        </authorList>
    </citation>
    <scope>NUCLEOTIDE SEQUENCE [LARGE SCALE GENOMIC DNA]</scope>
    <source>
        <strain evidence="2 3">R1DC25</strain>
    </source>
</reference>